<protein>
    <recommendedName>
        <fullName evidence="2">thiol oxidase</fullName>
        <ecNumber evidence="2">1.8.3.2</ecNumber>
    </recommendedName>
</protein>
<evidence type="ECO:0000313" key="9">
    <source>
        <dbReference type="EMBL" id="QHT99225.1"/>
    </source>
</evidence>
<feature type="domain" description="ERV/ALR sulfhydryl oxidase" evidence="8">
    <location>
        <begin position="1"/>
        <end position="103"/>
    </location>
</feature>
<dbReference type="PANTHER" id="PTHR12645">
    <property type="entry name" value="ALR/ERV"/>
    <property type="match status" value="1"/>
</dbReference>
<dbReference type="InterPro" id="IPR017905">
    <property type="entry name" value="ERV/ALR_sulphydryl_oxidase"/>
</dbReference>
<evidence type="ECO:0000256" key="4">
    <source>
        <dbReference type="ARBA" id="ARBA00022827"/>
    </source>
</evidence>
<dbReference type="GO" id="GO:0005739">
    <property type="term" value="C:mitochondrion"/>
    <property type="evidence" value="ECO:0007669"/>
    <property type="project" value="TreeGrafter"/>
</dbReference>
<dbReference type="Gene3D" id="1.20.120.310">
    <property type="entry name" value="ERV/ALR sulfhydryl oxidase domain"/>
    <property type="match status" value="1"/>
</dbReference>
<organism evidence="9">
    <name type="scientific">viral metagenome</name>
    <dbReference type="NCBI Taxonomy" id="1070528"/>
    <lineage>
        <taxon>unclassified sequences</taxon>
        <taxon>metagenomes</taxon>
        <taxon>organismal metagenomes</taxon>
    </lineage>
</organism>
<dbReference type="EC" id="1.8.3.2" evidence="2"/>
<dbReference type="Pfam" id="PF04777">
    <property type="entry name" value="Evr1_Alr"/>
    <property type="match status" value="1"/>
</dbReference>
<keyword evidence="5" id="KW-0560">Oxidoreductase</keyword>
<keyword evidence="7" id="KW-0812">Transmembrane</keyword>
<evidence type="ECO:0000256" key="6">
    <source>
        <dbReference type="ARBA" id="ARBA00023157"/>
    </source>
</evidence>
<dbReference type="SUPFAM" id="SSF69000">
    <property type="entry name" value="FAD-dependent thiol oxidase"/>
    <property type="match status" value="1"/>
</dbReference>
<dbReference type="EMBL" id="MN740306">
    <property type="protein sequence ID" value="QHT99225.1"/>
    <property type="molecule type" value="Genomic_DNA"/>
</dbReference>
<dbReference type="AlphaFoldDB" id="A0A6C0J3G7"/>
<evidence type="ECO:0000256" key="7">
    <source>
        <dbReference type="SAM" id="Phobius"/>
    </source>
</evidence>
<evidence type="ECO:0000256" key="3">
    <source>
        <dbReference type="ARBA" id="ARBA00022630"/>
    </source>
</evidence>
<keyword evidence="7" id="KW-1133">Transmembrane helix</keyword>
<evidence type="ECO:0000256" key="2">
    <source>
        <dbReference type="ARBA" id="ARBA00012512"/>
    </source>
</evidence>
<evidence type="ECO:0000256" key="5">
    <source>
        <dbReference type="ARBA" id="ARBA00023002"/>
    </source>
</evidence>
<keyword evidence="4" id="KW-0274">FAD</keyword>
<accession>A0A6C0J3G7</accession>
<dbReference type="InterPro" id="IPR036774">
    <property type="entry name" value="ERV/ALR_sulphydryl_oxid_sf"/>
</dbReference>
<evidence type="ECO:0000259" key="8">
    <source>
        <dbReference type="PROSITE" id="PS51324"/>
    </source>
</evidence>
<feature type="transmembrane region" description="Helical" evidence="7">
    <location>
        <begin position="124"/>
        <end position="141"/>
    </location>
</feature>
<dbReference type="PROSITE" id="PS51324">
    <property type="entry name" value="ERV_ALR"/>
    <property type="match status" value="1"/>
</dbReference>
<reference evidence="9" key="1">
    <citation type="journal article" date="2020" name="Nature">
        <title>Giant virus diversity and host interactions through global metagenomics.</title>
        <authorList>
            <person name="Schulz F."/>
            <person name="Roux S."/>
            <person name="Paez-Espino D."/>
            <person name="Jungbluth S."/>
            <person name="Walsh D.A."/>
            <person name="Denef V.J."/>
            <person name="McMahon K.D."/>
            <person name="Konstantinidis K.T."/>
            <person name="Eloe-Fadrosh E.A."/>
            <person name="Kyrpides N.C."/>
            <person name="Woyke T."/>
        </authorList>
    </citation>
    <scope>NUCLEOTIDE SEQUENCE</scope>
    <source>
        <strain evidence="9">GVMAG-M-3300025699-48</strain>
    </source>
</reference>
<name>A0A6C0J3G7_9ZZZZ</name>
<proteinExistence type="predicted"/>
<evidence type="ECO:0000256" key="1">
    <source>
        <dbReference type="ARBA" id="ARBA00001974"/>
    </source>
</evidence>
<dbReference type="GO" id="GO:0050660">
    <property type="term" value="F:flavin adenine dinucleotide binding"/>
    <property type="evidence" value="ECO:0007669"/>
    <property type="project" value="TreeGrafter"/>
</dbReference>
<sequence length="142" mass="17271">MFFDSNVWGPHYWFFLHTVAESYPEHPNEIIKRKYYDLIQNMPLFIPIDEIGDKFSNLLDKYPVTPYLTSKQSFVRWMHFIHNKINVLLEKQELSMPEALAQYRSAYKPKPVFLIEKMNTRKHYIFAAFICILLYLIYLYYE</sequence>
<keyword evidence="7" id="KW-0472">Membrane</keyword>
<dbReference type="GO" id="GO:0016971">
    <property type="term" value="F:flavin-dependent sulfhydryl oxidase activity"/>
    <property type="evidence" value="ECO:0007669"/>
    <property type="project" value="InterPro"/>
</dbReference>
<keyword evidence="6" id="KW-1015">Disulfide bond</keyword>
<dbReference type="InterPro" id="IPR039799">
    <property type="entry name" value="ALR/ERV"/>
</dbReference>
<dbReference type="PANTHER" id="PTHR12645:SF0">
    <property type="entry name" value="FAD-LINKED SULFHYDRYL OXIDASE ALR"/>
    <property type="match status" value="1"/>
</dbReference>
<comment type="cofactor">
    <cofactor evidence="1">
        <name>FAD</name>
        <dbReference type="ChEBI" id="CHEBI:57692"/>
    </cofactor>
</comment>
<keyword evidence="3" id="KW-0285">Flavoprotein</keyword>